<dbReference type="InterPro" id="IPR011990">
    <property type="entry name" value="TPR-like_helical_dom_sf"/>
</dbReference>
<dbReference type="NCBIfam" id="TIGR00756">
    <property type="entry name" value="PPR"/>
    <property type="match status" value="9"/>
</dbReference>
<reference evidence="5" key="1">
    <citation type="submission" date="2022-08" db="EMBL/GenBank/DDBJ databases">
        <authorList>
            <person name="Marques A."/>
        </authorList>
    </citation>
    <scope>NUCLEOTIDE SEQUENCE</scope>
    <source>
        <strain evidence="5">RhyPub2mFocal</strain>
        <tissue evidence="5">Leaves</tissue>
    </source>
</reference>
<evidence type="ECO:0000256" key="4">
    <source>
        <dbReference type="PROSITE-ProRule" id="PRU00708"/>
    </source>
</evidence>
<feature type="repeat" description="PPR" evidence="4">
    <location>
        <begin position="268"/>
        <end position="302"/>
    </location>
</feature>
<comment type="caution">
    <text evidence="5">The sequence shown here is derived from an EMBL/GenBank/DDBJ whole genome shotgun (WGS) entry which is preliminary data.</text>
</comment>
<dbReference type="GO" id="GO:0010019">
    <property type="term" value="P:chloroplast-nucleus signaling pathway"/>
    <property type="evidence" value="ECO:0007669"/>
    <property type="project" value="TreeGrafter"/>
</dbReference>
<dbReference type="Proteomes" id="UP001140206">
    <property type="component" value="Chromosome 4"/>
</dbReference>
<evidence type="ECO:0000256" key="2">
    <source>
        <dbReference type="ARBA" id="ARBA00022737"/>
    </source>
</evidence>
<comment type="similarity">
    <text evidence="1">Belongs to the PPR family. P subfamily.</text>
</comment>
<keyword evidence="3" id="KW-0809">Transit peptide</keyword>
<keyword evidence="6" id="KW-1185">Reference proteome</keyword>
<name>A0AAV8D458_9POAL</name>
<gene>
    <name evidence="5" type="ORF">LUZ62_073114</name>
</gene>
<feature type="repeat" description="PPR" evidence="4">
    <location>
        <begin position="303"/>
        <end position="337"/>
    </location>
</feature>
<dbReference type="Gene3D" id="1.25.40.10">
    <property type="entry name" value="Tetratricopeptide repeat domain"/>
    <property type="match status" value="3"/>
</dbReference>
<feature type="repeat" description="PPR" evidence="4">
    <location>
        <begin position="617"/>
        <end position="651"/>
    </location>
</feature>
<feature type="repeat" description="PPR" evidence="4">
    <location>
        <begin position="652"/>
        <end position="686"/>
    </location>
</feature>
<dbReference type="PANTHER" id="PTHR47936:SF1">
    <property type="entry name" value="PENTATRICOPEPTIDE REPEAT-CONTAINING PROTEIN GUN1, CHLOROPLASTIC"/>
    <property type="match status" value="1"/>
</dbReference>
<dbReference type="PROSITE" id="PS51375">
    <property type="entry name" value="PPR"/>
    <property type="match status" value="8"/>
</dbReference>
<dbReference type="AlphaFoldDB" id="A0AAV8D458"/>
<dbReference type="PANTHER" id="PTHR47936">
    <property type="entry name" value="PPR_LONG DOMAIN-CONTAINING PROTEIN"/>
    <property type="match status" value="1"/>
</dbReference>
<evidence type="ECO:0000256" key="1">
    <source>
        <dbReference type="ARBA" id="ARBA00007626"/>
    </source>
</evidence>
<feature type="repeat" description="PPR" evidence="4">
    <location>
        <begin position="582"/>
        <end position="616"/>
    </location>
</feature>
<dbReference type="Pfam" id="PF13041">
    <property type="entry name" value="PPR_2"/>
    <property type="match status" value="5"/>
</dbReference>
<protein>
    <submittedName>
        <fullName evidence="5">Pentatricopeptide repeat-containing protein</fullName>
    </submittedName>
</protein>
<dbReference type="EMBL" id="JAMFTS010000004">
    <property type="protein sequence ID" value="KAJ4762739.1"/>
    <property type="molecule type" value="Genomic_DNA"/>
</dbReference>
<proteinExistence type="inferred from homology"/>
<dbReference type="GO" id="GO:0009507">
    <property type="term" value="C:chloroplast"/>
    <property type="evidence" value="ECO:0007669"/>
    <property type="project" value="TreeGrafter"/>
</dbReference>
<feature type="repeat" description="PPR" evidence="4">
    <location>
        <begin position="374"/>
        <end position="408"/>
    </location>
</feature>
<evidence type="ECO:0000313" key="6">
    <source>
        <dbReference type="Proteomes" id="UP001140206"/>
    </source>
</evidence>
<dbReference type="InterPro" id="IPR002885">
    <property type="entry name" value="PPR_rpt"/>
</dbReference>
<evidence type="ECO:0000256" key="3">
    <source>
        <dbReference type="ARBA" id="ARBA00022946"/>
    </source>
</evidence>
<keyword evidence="2" id="KW-0677">Repeat</keyword>
<feature type="repeat" description="PPR" evidence="4">
    <location>
        <begin position="687"/>
        <end position="721"/>
    </location>
</feature>
<dbReference type="GO" id="GO:0031930">
    <property type="term" value="P:mitochondria-nucleus signaling pathway"/>
    <property type="evidence" value="ECO:0007669"/>
    <property type="project" value="TreeGrafter"/>
</dbReference>
<evidence type="ECO:0000313" key="5">
    <source>
        <dbReference type="EMBL" id="KAJ4762739.1"/>
    </source>
</evidence>
<feature type="repeat" description="PPR" evidence="4">
    <location>
        <begin position="233"/>
        <end position="267"/>
    </location>
</feature>
<organism evidence="5 6">
    <name type="scientific">Rhynchospora pubera</name>
    <dbReference type="NCBI Taxonomy" id="906938"/>
    <lineage>
        <taxon>Eukaryota</taxon>
        <taxon>Viridiplantae</taxon>
        <taxon>Streptophyta</taxon>
        <taxon>Embryophyta</taxon>
        <taxon>Tracheophyta</taxon>
        <taxon>Spermatophyta</taxon>
        <taxon>Magnoliopsida</taxon>
        <taxon>Liliopsida</taxon>
        <taxon>Poales</taxon>
        <taxon>Cyperaceae</taxon>
        <taxon>Cyperoideae</taxon>
        <taxon>Rhynchosporeae</taxon>
        <taxon>Rhynchospora</taxon>
    </lineage>
</organism>
<sequence length="755" mass="83575">MQSVSIRGARCAATHSNHLHFSTSSIPHSHSPLSDLLLTAALSNPKSNPQTFPIPIPSISFLPRNRPVPEPLLSHLLSSPSSLSPPAFLSLLNSLIRTSRFDAALSLLSSPSPLLPSPLPTSTLSSLILSSLSGPKPHLPLALSIYHLLLLSCPDAIPSVRASNHLLLALSRSDLVQSFLDVFHELSNRKLAFSTFTYNICINAFSRFGSQFLPLSLSLFEKMKTSDPPIRPDLCTYNSLLRALCLNGMVEDALAVFHDIKTFGHEPDLYTFRPLIQGCCKTCRINDAVKLFDEMLAGGIRPDTIVYNSLLDGLLKARKLDDACNLFEKMVSEGTRASTHSFNSLIHGLFKNSRPVAGFVLFRELKKKKGTFVDGISYSIVITELCREGQVEEALELVKEMDERGFVVDLATVSSLLIGFHKSKRLDLTERLMKIVRYGSIVPSVIQWKESMEAAMRSPPDKGKDYTPLFPFTGSLDDVYNLISFKSDQGIDGACLNQEEAKDEWSPSPHLDKLAKIADSVDKFGTPFTAHRGKRVHGLGDKTFDVDMVNTYLSIFLSKGKLSIACKLFEIFATLRREKEANSYTYNSFMSSFVKKGYLRETWAVLHEMGEKLCSRDIATYSIIIQGLGKLGEAEVASSVLEQLSKKGGYLDIVMYNTLINALGNGGRTEEATKLFNQMVASGVNPDVVTFNTLIEVNAKAGRVKEAYKFLRKMLFLGLSPNHVTDKVLDNLEKAIEKQRSNQATNSEKIYSKET</sequence>
<accession>A0AAV8D458</accession>